<dbReference type="RefSeq" id="XP_066699417.1">
    <property type="nucleotide sequence ID" value="XM_066843305.1"/>
</dbReference>
<dbReference type="EMBL" id="JAQQWE010000005">
    <property type="protein sequence ID" value="KAK7951355.1"/>
    <property type="molecule type" value="Genomic_DNA"/>
</dbReference>
<name>A0ABR1QBK1_9PEZI</name>
<evidence type="ECO:0000313" key="2">
    <source>
        <dbReference type="EMBL" id="KAK7951355.1"/>
    </source>
</evidence>
<dbReference type="Proteomes" id="UP001391051">
    <property type="component" value="Unassembled WGS sequence"/>
</dbReference>
<evidence type="ECO:0000313" key="3">
    <source>
        <dbReference type="Proteomes" id="UP001391051"/>
    </source>
</evidence>
<sequence length="96" mass="10487">MEAYPGLDQCPEGQYADVTFGMLPGDLPKPLPQPNGISSDEEEASNEENSSDDRAVQGDNFDGVDAVTVYDGNGDPCQLPREVYEEYCRGGYKFSQ</sequence>
<comment type="caution">
    <text evidence="2">The sequence shown here is derived from an EMBL/GenBank/DDBJ whole genome shotgun (WGS) entry which is preliminary data.</text>
</comment>
<accession>A0ABR1QBK1</accession>
<reference evidence="2 3" key="1">
    <citation type="submission" date="2023-01" db="EMBL/GenBank/DDBJ databases">
        <title>Analysis of 21 Apiospora genomes using comparative genomics revels a genus with tremendous synthesis potential of carbohydrate active enzymes and secondary metabolites.</title>
        <authorList>
            <person name="Sorensen T."/>
        </authorList>
    </citation>
    <scope>NUCLEOTIDE SEQUENCE [LARGE SCALE GENOMIC DNA]</scope>
    <source>
        <strain evidence="2 3">CBS 24483</strain>
    </source>
</reference>
<keyword evidence="3" id="KW-1185">Reference proteome</keyword>
<proteinExistence type="predicted"/>
<feature type="compositionally biased region" description="Acidic residues" evidence="1">
    <location>
        <begin position="39"/>
        <end position="50"/>
    </location>
</feature>
<organism evidence="2 3">
    <name type="scientific">Apiospora aurea</name>
    <dbReference type="NCBI Taxonomy" id="335848"/>
    <lineage>
        <taxon>Eukaryota</taxon>
        <taxon>Fungi</taxon>
        <taxon>Dikarya</taxon>
        <taxon>Ascomycota</taxon>
        <taxon>Pezizomycotina</taxon>
        <taxon>Sordariomycetes</taxon>
        <taxon>Xylariomycetidae</taxon>
        <taxon>Amphisphaeriales</taxon>
        <taxon>Apiosporaceae</taxon>
        <taxon>Apiospora</taxon>
    </lineage>
</organism>
<protein>
    <submittedName>
        <fullName evidence="2">Uncharacterized protein</fullName>
    </submittedName>
</protein>
<gene>
    <name evidence="2" type="ORF">PG986_007083</name>
</gene>
<feature type="region of interest" description="Disordered" evidence="1">
    <location>
        <begin position="17"/>
        <end position="60"/>
    </location>
</feature>
<evidence type="ECO:0000256" key="1">
    <source>
        <dbReference type="SAM" id="MobiDB-lite"/>
    </source>
</evidence>
<dbReference type="GeneID" id="92076367"/>